<comment type="caution">
    <text evidence="2">The sequence shown here is derived from an EMBL/GenBank/DDBJ whole genome shotgun (WGS) entry which is preliminary data.</text>
</comment>
<gene>
    <name evidence="2" type="ORF">J2S43_001419</name>
</gene>
<feature type="region of interest" description="Disordered" evidence="1">
    <location>
        <begin position="208"/>
        <end position="240"/>
    </location>
</feature>
<evidence type="ECO:0000256" key="1">
    <source>
        <dbReference type="SAM" id="MobiDB-lite"/>
    </source>
</evidence>
<feature type="compositionally biased region" description="Basic and acidic residues" evidence="1">
    <location>
        <begin position="208"/>
        <end position="229"/>
    </location>
</feature>
<dbReference type="Pfam" id="PF13374">
    <property type="entry name" value="TPR_10"/>
    <property type="match status" value="2"/>
</dbReference>
<evidence type="ECO:0000313" key="3">
    <source>
        <dbReference type="Proteomes" id="UP001240984"/>
    </source>
</evidence>
<name>A0ABT9MN80_9ACTN</name>
<evidence type="ECO:0000313" key="2">
    <source>
        <dbReference type="EMBL" id="MDP9792907.1"/>
    </source>
</evidence>
<dbReference type="EMBL" id="JAUSRA010000001">
    <property type="protein sequence ID" value="MDP9792907.1"/>
    <property type="molecule type" value="Genomic_DNA"/>
</dbReference>
<organism evidence="2 3">
    <name type="scientific">Catenuloplanes nepalensis</name>
    <dbReference type="NCBI Taxonomy" id="587533"/>
    <lineage>
        <taxon>Bacteria</taxon>
        <taxon>Bacillati</taxon>
        <taxon>Actinomycetota</taxon>
        <taxon>Actinomycetes</taxon>
        <taxon>Micromonosporales</taxon>
        <taxon>Micromonosporaceae</taxon>
        <taxon>Catenuloplanes</taxon>
    </lineage>
</organism>
<proteinExistence type="predicted"/>
<dbReference type="PANTHER" id="PTHR46082:SF6">
    <property type="entry name" value="AAA+ ATPASE DOMAIN-CONTAINING PROTEIN-RELATED"/>
    <property type="match status" value="1"/>
</dbReference>
<feature type="region of interest" description="Disordered" evidence="1">
    <location>
        <begin position="1"/>
        <end position="43"/>
    </location>
</feature>
<dbReference type="PANTHER" id="PTHR46082">
    <property type="entry name" value="ATP/GTP-BINDING PROTEIN-RELATED"/>
    <property type="match status" value="1"/>
</dbReference>
<keyword evidence="3" id="KW-1185">Reference proteome</keyword>
<dbReference type="RefSeq" id="WP_306827795.1">
    <property type="nucleotide sequence ID" value="NZ_JAUSRA010000001.1"/>
</dbReference>
<accession>A0ABT9MN80</accession>
<reference evidence="2 3" key="1">
    <citation type="submission" date="2023-07" db="EMBL/GenBank/DDBJ databases">
        <title>Sequencing the genomes of 1000 actinobacteria strains.</title>
        <authorList>
            <person name="Klenk H.-P."/>
        </authorList>
    </citation>
    <scope>NUCLEOTIDE SEQUENCE [LARGE SCALE GENOMIC DNA]</scope>
    <source>
        <strain evidence="2 3">DSM 44710</strain>
    </source>
</reference>
<dbReference type="SUPFAM" id="SSF48452">
    <property type="entry name" value="TPR-like"/>
    <property type="match status" value="1"/>
</dbReference>
<dbReference type="InterPro" id="IPR053137">
    <property type="entry name" value="NLR-like"/>
</dbReference>
<evidence type="ECO:0008006" key="4">
    <source>
        <dbReference type="Google" id="ProtNLM"/>
    </source>
</evidence>
<dbReference type="InterPro" id="IPR011990">
    <property type="entry name" value="TPR-like_helical_dom_sf"/>
</dbReference>
<feature type="compositionally biased region" description="Basic and acidic residues" evidence="1">
    <location>
        <begin position="1"/>
        <end position="10"/>
    </location>
</feature>
<dbReference type="Gene3D" id="1.25.40.10">
    <property type="entry name" value="Tetratricopeptide repeat domain"/>
    <property type="match status" value="1"/>
</dbReference>
<protein>
    <recommendedName>
        <fullName evidence="4">Tetratricopeptide repeat protein</fullName>
    </recommendedName>
</protein>
<dbReference type="Proteomes" id="UP001240984">
    <property type="component" value="Unassembled WGS sequence"/>
</dbReference>
<sequence length="240" mass="26243">MLPRAKRAEASDSASAPLRPPRRSRSPGARASGRGLDRAGRRLAQQRYPEAERAYRDLIADQRIALGADDPDTLTTCVDLAWAIGMQGRCGEAAQMCATVAETESRVIGPEHIRTLDARYDLARWLLGDGRLDEFHAEAEDLLAVSVRVLGARHPMSLLTRAVIARSRAAEGHDAGVELDEILAELDASLGPLDYRTVLVRQDRAEALATSDRRRQLGESGLERPRHDEDDSPTPPASPE</sequence>